<name>A0A1H7Q9N4_AQUAM</name>
<keyword evidence="10" id="KW-1185">Reference proteome</keyword>
<dbReference type="InterPro" id="IPR003337">
    <property type="entry name" value="Trehalose_PPase"/>
</dbReference>
<dbReference type="PANTHER" id="PTHR10788:SF106">
    <property type="entry name" value="BCDNA.GH08860"/>
    <property type="match status" value="1"/>
</dbReference>
<organism evidence="9 10">
    <name type="scientific">Aquimarina amphilecti</name>
    <dbReference type="NCBI Taxonomy" id="1038014"/>
    <lineage>
        <taxon>Bacteria</taxon>
        <taxon>Pseudomonadati</taxon>
        <taxon>Bacteroidota</taxon>
        <taxon>Flavobacteriia</taxon>
        <taxon>Flavobacteriales</taxon>
        <taxon>Flavobacteriaceae</taxon>
        <taxon>Aquimarina</taxon>
    </lineage>
</organism>
<dbReference type="NCBIfam" id="TIGR00685">
    <property type="entry name" value="T6PP"/>
    <property type="match status" value="1"/>
</dbReference>
<keyword evidence="5" id="KW-0328">Glycosyltransferase</keyword>
<evidence type="ECO:0000313" key="10">
    <source>
        <dbReference type="Proteomes" id="UP000198521"/>
    </source>
</evidence>
<dbReference type="InterPro" id="IPR012766">
    <property type="entry name" value="Trehalose_OtsA"/>
</dbReference>
<dbReference type="PANTHER" id="PTHR10788">
    <property type="entry name" value="TREHALOSE-6-PHOSPHATE SYNTHASE"/>
    <property type="match status" value="1"/>
</dbReference>
<evidence type="ECO:0000256" key="1">
    <source>
        <dbReference type="ARBA" id="ARBA00005199"/>
    </source>
</evidence>
<dbReference type="Pfam" id="PF02358">
    <property type="entry name" value="Trehalose_PPase"/>
    <property type="match status" value="1"/>
</dbReference>
<evidence type="ECO:0000256" key="3">
    <source>
        <dbReference type="ARBA" id="ARBA00008799"/>
    </source>
</evidence>
<proteinExistence type="inferred from homology"/>
<dbReference type="NCBIfam" id="TIGR01484">
    <property type="entry name" value="HAD-SF-IIB"/>
    <property type="match status" value="1"/>
</dbReference>
<dbReference type="InterPro" id="IPR023214">
    <property type="entry name" value="HAD_sf"/>
</dbReference>
<dbReference type="InterPro" id="IPR001830">
    <property type="entry name" value="Glyco_trans_20"/>
</dbReference>
<dbReference type="GO" id="GO:0005829">
    <property type="term" value="C:cytosol"/>
    <property type="evidence" value="ECO:0007669"/>
    <property type="project" value="TreeGrafter"/>
</dbReference>
<evidence type="ECO:0000256" key="2">
    <source>
        <dbReference type="ARBA" id="ARBA00006330"/>
    </source>
</evidence>
<dbReference type="NCBIfam" id="NF011071">
    <property type="entry name" value="PRK14501.1"/>
    <property type="match status" value="1"/>
</dbReference>
<dbReference type="SUPFAM" id="SSF53756">
    <property type="entry name" value="UDP-Glycosyltransferase/glycogen phosphorylase"/>
    <property type="match status" value="1"/>
</dbReference>
<comment type="catalytic activity">
    <reaction evidence="7">
        <text>D-glucose 6-phosphate + UDP-alpha-D-glucose = alpha,alpha-trehalose 6-phosphate + UDP + H(+)</text>
        <dbReference type="Rhea" id="RHEA:18889"/>
        <dbReference type="ChEBI" id="CHEBI:15378"/>
        <dbReference type="ChEBI" id="CHEBI:58223"/>
        <dbReference type="ChEBI" id="CHEBI:58429"/>
        <dbReference type="ChEBI" id="CHEBI:58885"/>
        <dbReference type="ChEBI" id="CHEBI:61548"/>
        <dbReference type="EC" id="2.4.1.15"/>
    </reaction>
</comment>
<dbReference type="EC" id="2.4.1.15" evidence="8"/>
<protein>
    <recommendedName>
        <fullName evidence="8">Alpha,alpha-trehalose-phosphate synthase</fullName>
        <ecNumber evidence="8">2.4.1.15</ecNumber>
    </recommendedName>
</protein>
<dbReference type="RefSeq" id="WP_091408772.1">
    <property type="nucleotide sequence ID" value="NZ_FOAB01000004.1"/>
</dbReference>
<dbReference type="EMBL" id="FOAB01000004">
    <property type="protein sequence ID" value="SEL44195.1"/>
    <property type="molecule type" value="Genomic_DNA"/>
</dbReference>
<dbReference type="GO" id="GO:0005992">
    <property type="term" value="P:trehalose biosynthetic process"/>
    <property type="evidence" value="ECO:0007669"/>
    <property type="project" value="UniProtKB-UniRule"/>
</dbReference>
<dbReference type="AlphaFoldDB" id="A0A1H7Q9N4"/>
<dbReference type="Gene3D" id="3.40.50.1000">
    <property type="entry name" value="HAD superfamily/HAD-like"/>
    <property type="match status" value="1"/>
</dbReference>
<dbReference type="CDD" id="cd01627">
    <property type="entry name" value="HAD_TPP"/>
    <property type="match status" value="1"/>
</dbReference>
<comment type="similarity">
    <text evidence="3">Belongs to the glycosyltransferase 20 family.</text>
</comment>
<dbReference type="GO" id="GO:0003825">
    <property type="term" value="F:alpha,alpha-trehalose-phosphate synthase (UDP-forming) activity"/>
    <property type="evidence" value="ECO:0007669"/>
    <property type="project" value="UniProtKB-UniRule"/>
</dbReference>
<dbReference type="InterPro" id="IPR006379">
    <property type="entry name" value="HAD-SF_hydro_IIB"/>
</dbReference>
<dbReference type="CDD" id="cd03788">
    <property type="entry name" value="GT20_TPS"/>
    <property type="match status" value="1"/>
</dbReference>
<evidence type="ECO:0000256" key="5">
    <source>
        <dbReference type="ARBA" id="ARBA00022676"/>
    </source>
</evidence>
<reference evidence="9 10" key="1">
    <citation type="submission" date="2016-10" db="EMBL/GenBank/DDBJ databases">
        <authorList>
            <person name="de Groot N.N."/>
        </authorList>
    </citation>
    <scope>NUCLEOTIDE SEQUENCE [LARGE SCALE GENOMIC DNA]</scope>
    <source>
        <strain evidence="9 10">DSM 25232</strain>
    </source>
</reference>
<dbReference type="UniPathway" id="UPA00299"/>
<dbReference type="Pfam" id="PF00982">
    <property type="entry name" value="Glyco_transf_20"/>
    <property type="match status" value="1"/>
</dbReference>
<dbReference type="SUPFAM" id="SSF56784">
    <property type="entry name" value="HAD-like"/>
    <property type="match status" value="1"/>
</dbReference>
<dbReference type="Proteomes" id="UP000198521">
    <property type="component" value="Unassembled WGS sequence"/>
</dbReference>
<dbReference type="OrthoDB" id="9761633at2"/>
<evidence type="ECO:0000256" key="8">
    <source>
        <dbReference type="NCBIfam" id="TIGR02400"/>
    </source>
</evidence>
<dbReference type="Gene3D" id="3.40.50.2000">
    <property type="entry name" value="Glycogen Phosphorylase B"/>
    <property type="match status" value="2"/>
</dbReference>
<keyword evidence="6" id="KW-0808">Transferase</keyword>
<evidence type="ECO:0000256" key="6">
    <source>
        <dbReference type="ARBA" id="ARBA00022679"/>
    </source>
</evidence>
<evidence type="ECO:0000256" key="4">
    <source>
        <dbReference type="ARBA" id="ARBA00011881"/>
    </source>
</evidence>
<dbReference type="InterPro" id="IPR036412">
    <property type="entry name" value="HAD-like_sf"/>
</dbReference>
<comment type="pathway">
    <text evidence="1">Glycan biosynthesis; trehalose biosynthesis.</text>
</comment>
<comment type="similarity">
    <text evidence="2">In the C-terminal section; belongs to the trehalose phosphatase family.</text>
</comment>
<dbReference type="NCBIfam" id="TIGR02400">
    <property type="entry name" value="trehalose_OtsA"/>
    <property type="match status" value="1"/>
</dbReference>
<sequence length="737" mass="85664">MSKTIIISNRLPLQLEIDNNSIKTTPSVGGLATGMKSVHSGSDSIWIGWSGLTEEQLDTKKRNLVEKALKKHQCVGVPLTELEIDGFYYGFSNNTLWPLFHYFMEYTEFNKDSWEIYQHVNQKFADVIIENLGEDDTIWVHDYQLLLLPEMIRKKKPNVTIGFFLHIPFPSYEVFRTIPCREELLKGLLGADLIGFHTYDYERHFLSSAQRILGLEINFNNVHIDNRIVKVDSFPMGIDYDKFHNAATIHDEKEKKDQTEIQQKIDEHLISGDRAKLILSIDRLDYTKGIANRLRAFEYFLDKYPQFKGKARLVMLAVPSRSNVPQYQLLKNEIDQLVGRINGKFSEVSWTPIWYFYRSMPFENLIDLYTSSEVALLTPIRDGMNLVAKEYIASRVDQKGVLILSEMTGASKEMSEALIINPNNFEEIADTLKFALEMPEEEQIKRNKALQKRLKRYNVEKWANDFMESLEATKTTAKKYSLKKLTPTIKKDLFNDYNTSKNRILYIDYDGTLAPFEKIPENAKPTQEIFDILDTLQSDDRTKVILITGRDKFTFNKWFGHKDYTLITEHGAWLKENNKDWELLERVSNDWFESIAPVLESFTDRTPGSLIEEKNYSLAWHFRNVDPDLGKLRSMELKTTIQHLIANHNLEILEGDKVLEIKVSGINKGKSACKMLTEKKYDFIFAIGDDWTDEYMFKELPSSSYTVKVGLKKTIAKYYVEDTNQVHELLKEFNQQS</sequence>
<dbReference type="Gene3D" id="3.30.70.1020">
    <property type="entry name" value="Trehalose-6-phosphate phosphatase related protein, domain 2"/>
    <property type="match status" value="1"/>
</dbReference>
<comment type="subunit">
    <text evidence="4">Homotetramer.</text>
</comment>
<dbReference type="STRING" id="1038014.SAMN04487910_2466"/>
<dbReference type="GO" id="GO:0004805">
    <property type="term" value="F:trehalose-phosphatase activity"/>
    <property type="evidence" value="ECO:0007669"/>
    <property type="project" value="TreeGrafter"/>
</dbReference>
<evidence type="ECO:0000256" key="7">
    <source>
        <dbReference type="ARBA" id="ARBA00048039"/>
    </source>
</evidence>
<gene>
    <name evidence="9" type="ORF">SAMN04487910_2466</name>
</gene>
<evidence type="ECO:0000313" key="9">
    <source>
        <dbReference type="EMBL" id="SEL44195.1"/>
    </source>
</evidence>
<accession>A0A1H7Q9N4</accession>